<feature type="signal peptide" evidence="2">
    <location>
        <begin position="1"/>
        <end position="24"/>
    </location>
</feature>
<organism evidence="3">
    <name type="scientific">Pseudomonas tritici</name>
    <dbReference type="NCBI Taxonomy" id="2745518"/>
    <lineage>
        <taxon>Bacteria</taxon>
        <taxon>Pseudomonadati</taxon>
        <taxon>Pseudomonadota</taxon>
        <taxon>Gammaproteobacteria</taxon>
        <taxon>Pseudomonadales</taxon>
        <taxon>Pseudomonadaceae</taxon>
        <taxon>Pseudomonas</taxon>
    </lineage>
</organism>
<evidence type="ECO:0008006" key="6">
    <source>
        <dbReference type="Google" id="ProtNLM"/>
    </source>
</evidence>
<evidence type="ECO:0000256" key="2">
    <source>
        <dbReference type="SAM" id="SignalP"/>
    </source>
</evidence>
<dbReference type="EMBL" id="JABWQF010000030">
    <property type="protein sequence ID" value="MBC3297008.1"/>
    <property type="molecule type" value="Genomic_DNA"/>
</dbReference>
<feature type="compositionally biased region" description="Polar residues" evidence="1">
    <location>
        <begin position="125"/>
        <end position="136"/>
    </location>
</feature>
<sequence length="245" mass="24492">MKPQMALKPMVFALAALMAAAAQAGGWHPAPQPTGTVAAVVTDVQNSAGNKFDDTKTENNASADDSVTGNSGNVGVNVQAGSGNQADNSGAISSAKGDFATVFAVVDVNQNSGLNNFVNKGTQNNASLDRSANGNSGNLGYNGQAGQGNQGKNNLAITTADGKNIAAAANTEQNSLANNYLNTAASGYGHYGKPQYVSNNSSADNSINRNSGNVGVNLQSGAGNQGSNSLSIGQGCSVCASGVRF</sequence>
<dbReference type="Proteomes" id="UP000615613">
    <property type="component" value="Chromosome"/>
</dbReference>
<reference evidence="3" key="1">
    <citation type="journal article" date="2020" name="Microorganisms">
        <title>Reliable Identification of Environmental Pseudomonas Isolates Using the rpoD Gene.</title>
        <authorList>
            <consortium name="The Broad Institute Genome Sequencing Platform"/>
            <person name="Girard L."/>
            <person name="Lood C."/>
            <person name="Rokni-Zadeh H."/>
            <person name="van Noort V."/>
            <person name="Lavigne R."/>
            <person name="De Mot R."/>
        </authorList>
    </citation>
    <scope>NUCLEOTIDE SEQUENCE [LARGE SCALE GENOMIC DNA]</scope>
    <source>
        <strain evidence="3">SWRI145</strain>
    </source>
</reference>
<dbReference type="EMBL" id="CP077084">
    <property type="protein sequence ID" value="QXH86413.1"/>
    <property type="molecule type" value="Genomic_DNA"/>
</dbReference>
<dbReference type="KEGG" id="ptrt:HU722_0013330"/>
<evidence type="ECO:0000313" key="3">
    <source>
        <dbReference type="EMBL" id="MBC3297008.1"/>
    </source>
</evidence>
<evidence type="ECO:0000256" key="1">
    <source>
        <dbReference type="SAM" id="MobiDB-lite"/>
    </source>
</evidence>
<keyword evidence="5" id="KW-1185">Reference proteome</keyword>
<feature type="region of interest" description="Disordered" evidence="1">
    <location>
        <begin position="125"/>
        <end position="148"/>
    </location>
</feature>
<name>A0A8H9YYI2_9PSED</name>
<dbReference type="RefSeq" id="WP_065881575.1">
    <property type="nucleotide sequence ID" value="NZ_CP077084.1"/>
</dbReference>
<feature type="region of interest" description="Disordered" evidence="1">
    <location>
        <begin position="49"/>
        <end position="82"/>
    </location>
</feature>
<evidence type="ECO:0000313" key="4">
    <source>
        <dbReference type="EMBL" id="QXH86413.1"/>
    </source>
</evidence>
<protein>
    <recommendedName>
        <fullName evidence="6">Heme utilization protein</fullName>
    </recommendedName>
</protein>
<gene>
    <name evidence="4" type="ORF">HU722_0013330</name>
    <name evidence="3" type="ORF">HU722_36315</name>
</gene>
<evidence type="ECO:0000313" key="5">
    <source>
        <dbReference type="Proteomes" id="UP000615613"/>
    </source>
</evidence>
<proteinExistence type="predicted"/>
<keyword evidence="2" id="KW-0732">Signal</keyword>
<reference evidence="4" key="2">
    <citation type="submission" date="2021-06" db="EMBL/GenBank/DDBJ databases">
        <title>Updating the genus Pseudomonas: Description of 43 new species and partition of the Pseudomonas putida group.</title>
        <authorList>
            <person name="Girard L."/>
            <person name="Lood C."/>
            <person name="Vandamme P."/>
            <person name="Rokni-Zadeh H."/>
            <person name="van Noort V."/>
            <person name="Hofte M."/>
            <person name="Lavigne R."/>
            <person name="De Mot R."/>
        </authorList>
    </citation>
    <scope>NUCLEOTIDE SEQUENCE</scope>
    <source>
        <strain evidence="4">SWRI145</strain>
    </source>
</reference>
<dbReference type="AlphaFoldDB" id="A0A8H9YYI2"/>
<feature type="compositionally biased region" description="Low complexity" evidence="1">
    <location>
        <begin position="66"/>
        <end position="82"/>
    </location>
</feature>
<accession>A0A8H9YYI2</accession>
<feature type="chain" id="PRO_5044691544" description="Heme utilization protein" evidence="2">
    <location>
        <begin position="25"/>
        <end position="245"/>
    </location>
</feature>